<dbReference type="eggNOG" id="COG0860">
    <property type="taxonomic scope" value="Bacteria"/>
</dbReference>
<proteinExistence type="predicted"/>
<dbReference type="HOGENOM" id="CLU_040895_2_0_9"/>
<evidence type="ECO:0000313" key="2">
    <source>
        <dbReference type="EMBL" id="AIY83735.1"/>
    </source>
</evidence>
<dbReference type="InterPro" id="IPR010897">
    <property type="entry name" value="Spore_II_P"/>
</dbReference>
<feature type="transmembrane region" description="Helical" evidence="1">
    <location>
        <begin position="12"/>
        <end position="36"/>
    </location>
</feature>
<evidence type="ECO:0000313" key="3">
    <source>
        <dbReference type="Proteomes" id="UP000030635"/>
    </source>
</evidence>
<sequence>MRGNKYNRNQKGNMDIGIFVVLALIVLFFARCIYILSNNDERGGLAYVQLLNFTMPVVENQVYDEDGYYENNFSIKNICLDAIGLKNISPLKIVMNEVPIFKDEELEGHSSGELVEYKPFELDSESISRYTDSERKNLYNPKLKKELDKSKPEVLIYNTHTSEGYVESSNFTDNSNQNVVGVGNIIAKELEEKYGISVIYDKTKHDNSYNDSYGRSRETVKRYYDKYGDTFKLVIDLHRDGLDRKKANDTTKKAFTTTINGESLAKISYVNSKNSSKYAANSKVEKEMSKITNSLYPGLAKPTTIYNNGVKAFNQDIFSNSILIEVGANINTSQEAMNSAKYIARIIAEYINGKK</sequence>
<dbReference type="EMBL" id="CP006905">
    <property type="protein sequence ID" value="AIY83735.1"/>
    <property type="molecule type" value="Genomic_DNA"/>
</dbReference>
<dbReference type="Pfam" id="PF07454">
    <property type="entry name" value="SpoIIP"/>
    <property type="match status" value="1"/>
</dbReference>
<keyword evidence="1" id="KW-1133">Transmembrane helix</keyword>
<name>A0A0A7FXU0_9CLOT</name>
<dbReference type="STRING" id="1561.NPD11_2926"/>
<gene>
    <name evidence="2" type="primary">spoIIP</name>
    <name evidence="2" type="ORF">U729_54</name>
</gene>
<organism evidence="2 3">
    <name type="scientific">Clostridium baratii str. Sullivan</name>
    <dbReference type="NCBI Taxonomy" id="1415775"/>
    <lineage>
        <taxon>Bacteria</taxon>
        <taxon>Bacillati</taxon>
        <taxon>Bacillota</taxon>
        <taxon>Clostridia</taxon>
        <taxon>Eubacteriales</taxon>
        <taxon>Clostridiaceae</taxon>
        <taxon>Clostridium</taxon>
    </lineage>
</organism>
<dbReference type="RefSeq" id="WP_039310586.1">
    <property type="nucleotide sequence ID" value="NZ_CP006905.1"/>
</dbReference>
<protein>
    <submittedName>
        <fullName evidence="2">Stage II sporulation P family protein</fullName>
    </submittedName>
</protein>
<keyword evidence="1" id="KW-0472">Membrane</keyword>
<dbReference type="OrthoDB" id="1633470at2"/>
<dbReference type="KEGG" id="cbv:U729_54"/>
<dbReference type="Proteomes" id="UP000030635">
    <property type="component" value="Chromosome"/>
</dbReference>
<dbReference type="NCBIfam" id="TIGR02867">
    <property type="entry name" value="spore_II_P"/>
    <property type="match status" value="1"/>
</dbReference>
<evidence type="ECO:0000256" key="1">
    <source>
        <dbReference type="SAM" id="Phobius"/>
    </source>
</evidence>
<keyword evidence="3" id="KW-1185">Reference proteome</keyword>
<dbReference type="AlphaFoldDB" id="A0A0A7FXU0"/>
<accession>A0A0A7FXU0</accession>
<reference evidence="2 3" key="1">
    <citation type="journal article" date="2015" name="Infect. Genet. Evol.">
        <title>Genomic sequences of six botulinum neurotoxin-producing strains representing three clostridial species illustrate the mobility and diversity of botulinum neurotoxin genes.</title>
        <authorList>
            <person name="Smith T.J."/>
            <person name="Hill K.K."/>
            <person name="Xie G."/>
            <person name="Foley B.T."/>
            <person name="Williamson C.H."/>
            <person name="Foster J.T."/>
            <person name="Johnson S.L."/>
            <person name="Chertkov O."/>
            <person name="Teshima H."/>
            <person name="Gibbons H.S."/>
            <person name="Johnsky L.A."/>
            <person name="Karavis M.A."/>
            <person name="Smith L.A."/>
        </authorList>
    </citation>
    <scope>NUCLEOTIDE SEQUENCE [LARGE SCALE GENOMIC DNA]</scope>
    <source>
        <strain evidence="2">Sullivan</strain>
    </source>
</reference>
<keyword evidence="1" id="KW-0812">Transmembrane</keyword>